<dbReference type="OrthoDB" id="3263748at2759"/>
<name>A0A2H3J7X6_WOLCO</name>
<evidence type="ECO:0000256" key="1">
    <source>
        <dbReference type="SAM" id="MobiDB-lite"/>
    </source>
</evidence>
<evidence type="ECO:0000313" key="3">
    <source>
        <dbReference type="Proteomes" id="UP000218811"/>
    </source>
</evidence>
<dbReference type="STRING" id="742152.A0A2H3J7X6"/>
<evidence type="ECO:0000313" key="2">
    <source>
        <dbReference type="EMBL" id="PCH38326.1"/>
    </source>
</evidence>
<proteinExistence type="predicted"/>
<keyword evidence="3" id="KW-1185">Reference proteome</keyword>
<dbReference type="Proteomes" id="UP000218811">
    <property type="component" value="Unassembled WGS sequence"/>
</dbReference>
<gene>
    <name evidence="2" type="ORF">WOLCODRAFT_136172</name>
</gene>
<feature type="compositionally biased region" description="Acidic residues" evidence="1">
    <location>
        <begin position="211"/>
        <end position="231"/>
    </location>
</feature>
<dbReference type="EMBL" id="KB467942">
    <property type="protein sequence ID" value="PCH38326.1"/>
    <property type="molecule type" value="Genomic_DNA"/>
</dbReference>
<dbReference type="OMA" id="AFMFPDP"/>
<sequence length="303" mass="33130">MSAASASMTSSLLGLARSKLHSAVGGSVKDSCSLHRWVLLKNSMIRSHPLDVAPAASDKADVPYVCSRQEDERTEDEDEEVAFMFPDPDALSSPGAGPSDSENEWLDSLLESLGGEDELEGDEALSVSALSPDDDDEPLSPLYSPMSSSDDLVDDTSYFCNPHAIPIPYPVPYPPLPSHMPTWLDVEPSADSLLDSSLPLYQDPLPYFDLDDTEDLPVPDAIEDTSDDESDAPLTPFDHSTSSLDPASIPLPPDRRRPRSLPQVYVDMDDAYFYPFELDPSPTHDDSPIDTARVLRPSLYQEC</sequence>
<protein>
    <submittedName>
        <fullName evidence="2">Uncharacterized protein</fullName>
    </submittedName>
</protein>
<accession>A0A2H3J7X6</accession>
<organism evidence="2 3">
    <name type="scientific">Wolfiporia cocos (strain MD-104)</name>
    <name type="common">Brown rot fungus</name>
    <dbReference type="NCBI Taxonomy" id="742152"/>
    <lineage>
        <taxon>Eukaryota</taxon>
        <taxon>Fungi</taxon>
        <taxon>Dikarya</taxon>
        <taxon>Basidiomycota</taxon>
        <taxon>Agaricomycotina</taxon>
        <taxon>Agaricomycetes</taxon>
        <taxon>Polyporales</taxon>
        <taxon>Phaeolaceae</taxon>
        <taxon>Wolfiporia</taxon>
    </lineage>
</organism>
<feature type="region of interest" description="Disordered" evidence="1">
    <location>
        <begin position="211"/>
        <end position="262"/>
    </location>
</feature>
<feature type="region of interest" description="Disordered" evidence="1">
    <location>
        <begin position="58"/>
        <end position="79"/>
    </location>
</feature>
<dbReference type="AlphaFoldDB" id="A0A2H3J7X6"/>
<reference evidence="2 3" key="1">
    <citation type="journal article" date="2012" name="Science">
        <title>The Paleozoic origin of enzymatic lignin decomposition reconstructed from 31 fungal genomes.</title>
        <authorList>
            <person name="Floudas D."/>
            <person name="Binder M."/>
            <person name="Riley R."/>
            <person name="Barry K."/>
            <person name="Blanchette R.A."/>
            <person name="Henrissat B."/>
            <person name="Martinez A.T."/>
            <person name="Otillar R."/>
            <person name="Spatafora J.W."/>
            <person name="Yadav J.S."/>
            <person name="Aerts A."/>
            <person name="Benoit I."/>
            <person name="Boyd A."/>
            <person name="Carlson A."/>
            <person name="Copeland A."/>
            <person name="Coutinho P.M."/>
            <person name="de Vries R.P."/>
            <person name="Ferreira P."/>
            <person name="Findley K."/>
            <person name="Foster B."/>
            <person name="Gaskell J."/>
            <person name="Glotzer D."/>
            <person name="Gorecki P."/>
            <person name="Heitman J."/>
            <person name="Hesse C."/>
            <person name="Hori C."/>
            <person name="Igarashi K."/>
            <person name="Jurgens J.A."/>
            <person name="Kallen N."/>
            <person name="Kersten P."/>
            <person name="Kohler A."/>
            <person name="Kuees U."/>
            <person name="Kumar T.K.A."/>
            <person name="Kuo A."/>
            <person name="LaButti K."/>
            <person name="Larrondo L.F."/>
            <person name="Lindquist E."/>
            <person name="Ling A."/>
            <person name="Lombard V."/>
            <person name="Lucas S."/>
            <person name="Lundell T."/>
            <person name="Martin R."/>
            <person name="McLaughlin D.J."/>
            <person name="Morgenstern I."/>
            <person name="Morin E."/>
            <person name="Murat C."/>
            <person name="Nagy L.G."/>
            <person name="Nolan M."/>
            <person name="Ohm R.A."/>
            <person name="Patyshakuliyeva A."/>
            <person name="Rokas A."/>
            <person name="Ruiz-Duenas F.J."/>
            <person name="Sabat G."/>
            <person name="Salamov A."/>
            <person name="Samejima M."/>
            <person name="Schmutz J."/>
            <person name="Slot J.C."/>
            <person name="St John F."/>
            <person name="Stenlid J."/>
            <person name="Sun H."/>
            <person name="Sun S."/>
            <person name="Syed K."/>
            <person name="Tsang A."/>
            <person name="Wiebenga A."/>
            <person name="Young D."/>
            <person name="Pisabarro A."/>
            <person name="Eastwood D.C."/>
            <person name="Martin F."/>
            <person name="Cullen D."/>
            <person name="Grigoriev I.V."/>
            <person name="Hibbett D.S."/>
        </authorList>
    </citation>
    <scope>NUCLEOTIDE SEQUENCE [LARGE SCALE GENOMIC DNA]</scope>
    <source>
        <strain evidence="2 3">MD-104</strain>
    </source>
</reference>